<dbReference type="Pfam" id="PF10459">
    <property type="entry name" value="Peptidase_S46"/>
    <property type="match status" value="1"/>
</dbReference>
<proteinExistence type="inferred from homology"/>
<feature type="chain" id="PRO_5035341276" description="Dipeptidyl-peptidase" evidence="7">
    <location>
        <begin position="23"/>
        <end position="713"/>
    </location>
</feature>
<dbReference type="GO" id="GO:0006508">
    <property type="term" value="P:proteolysis"/>
    <property type="evidence" value="ECO:0007669"/>
    <property type="project" value="UniProtKB-KW"/>
</dbReference>
<dbReference type="Proteomes" id="UP000652681">
    <property type="component" value="Unassembled WGS sequence"/>
</dbReference>
<dbReference type="EC" id="3.4.14.-" evidence="7"/>
<dbReference type="GO" id="GO:0070009">
    <property type="term" value="F:serine-type aminopeptidase activity"/>
    <property type="evidence" value="ECO:0007669"/>
    <property type="project" value="UniProtKB-UniRule"/>
</dbReference>
<protein>
    <recommendedName>
        <fullName evidence="7">Dipeptidyl-peptidase</fullName>
        <ecNumber evidence="7">3.4.14.-</ecNumber>
    </recommendedName>
</protein>
<dbReference type="Gene3D" id="2.40.10.10">
    <property type="entry name" value="Trypsin-like serine proteases"/>
    <property type="match status" value="1"/>
</dbReference>
<dbReference type="AlphaFoldDB" id="A0A8J6PMA4"/>
<name>A0A8J6PMA4_9FLAO</name>
<keyword evidence="4 7" id="KW-0732">Signal</keyword>
<comment type="caution">
    <text evidence="8">The sequence shown here is derived from an EMBL/GenBank/DDBJ whole genome shotgun (WGS) entry which is preliminary data.</text>
</comment>
<sequence>MHKIKLGLLTFLVSFTSLYSRADEGMWLPFLLGRNYEDMKKYGLNLTADEIYSINNSSLKDAIISFNGYCTGEVISKNGLILTNHHCGYEAIAEASSSAHNYLDNGFWAKNHSEEIKTNLFATFVIRIEDVTEKVAKELRDGMTEAERAAKIQEIGNILSKEAVNGTHYEAFVRDFFDGNEFYLFVTEKFLDIRLVGTPPQSAGKYGGDTDNWMWPRHTADFSMFRIYSGKDNKPAPYAADNVPMTPRHHLPVSLKGVKENDFAMIMGFPGRTDRYLTSYGVEQTVTLEKPKRVELRAIKMDVMKKYMDQDVTVRLKYSSNYAQVANYWKNFQGEILQVKNNKVVAKKQELENQFKTFAANKSEYSDVLSSFEKSFKTLESVVLIKVYQSEFIMTVDASVLAYRYKMYKDALNAGQTDRANMILNFCNNAAQEYFANANMNIESDIVGELFKMYIKDIPAAQQGELTKRIGAKGEKGIAAYIASIKSKSIFFNKEKFDKFASNPSVKVLNKDPFFLIIEDAAKAYENALTATDIQEATDALKVANRKFTKGIREMQPNKKFYPNANSTMRMTYGQVLPYSPKDAVSYDYVTSLEGMFQKEDPSNPEFHVDPKITETWKKKDWGQYADKERGFVVCNFLSNNDITGGNSGSPVINADGHLIGTAFDGNWEAMSGNIFFEDKVQRTISCDIRYILWLVDRVYGAQNIIDELTLVK</sequence>
<comment type="similarity">
    <text evidence="1 7">Belongs to the peptidase S46 family.</text>
</comment>
<evidence type="ECO:0000256" key="4">
    <source>
        <dbReference type="ARBA" id="ARBA00022729"/>
    </source>
</evidence>
<organism evidence="8 9">
    <name type="scientific">Taishania pollutisoli</name>
    <dbReference type="NCBI Taxonomy" id="2766479"/>
    <lineage>
        <taxon>Bacteria</taxon>
        <taxon>Pseudomonadati</taxon>
        <taxon>Bacteroidota</taxon>
        <taxon>Flavobacteriia</taxon>
        <taxon>Flavobacteriales</taxon>
        <taxon>Crocinitomicaceae</taxon>
        <taxon>Taishania</taxon>
    </lineage>
</organism>
<evidence type="ECO:0000256" key="5">
    <source>
        <dbReference type="ARBA" id="ARBA00022801"/>
    </source>
</evidence>
<dbReference type="InterPro" id="IPR043504">
    <property type="entry name" value="Peptidase_S1_PA_chymotrypsin"/>
</dbReference>
<comment type="function">
    <text evidence="7">Catalyzes the removal of dipeptides from the N-terminus of oligopeptides.</text>
</comment>
<dbReference type="GO" id="GO:0043171">
    <property type="term" value="P:peptide catabolic process"/>
    <property type="evidence" value="ECO:0007669"/>
    <property type="project" value="UniProtKB-UniRule"/>
</dbReference>
<evidence type="ECO:0000256" key="7">
    <source>
        <dbReference type="RuleBase" id="RU366067"/>
    </source>
</evidence>
<dbReference type="PANTHER" id="PTHR38469">
    <property type="entry name" value="PERIPLASMIC PEPTIDASE SUBFAMILY S1B"/>
    <property type="match status" value="1"/>
</dbReference>
<dbReference type="SUPFAM" id="SSF50494">
    <property type="entry name" value="Trypsin-like serine proteases"/>
    <property type="match status" value="1"/>
</dbReference>
<dbReference type="GO" id="GO:0008239">
    <property type="term" value="F:dipeptidyl-peptidase activity"/>
    <property type="evidence" value="ECO:0007669"/>
    <property type="project" value="UniProtKB-UniRule"/>
</dbReference>
<keyword evidence="5 7" id="KW-0378">Hydrolase</keyword>
<dbReference type="PANTHER" id="PTHR38469:SF1">
    <property type="entry name" value="PERIPLASMIC PEPTIDASE SUBFAMILY S1B"/>
    <property type="match status" value="1"/>
</dbReference>
<evidence type="ECO:0000256" key="2">
    <source>
        <dbReference type="ARBA" id="ARBA00022438"/>
    </source>
</evidence>
<keyword evidence="9" id="KW-1185">Reference proteome</keyword>
<evidence type="ECO:0000313" key="8">
    <source>
        <dbReference type="EMBL" id="MBC9813440.1"/>
    </source>
</evidence>
<accession>A0A8J6PMA4</accession>
<feature type="signal peptide" evidence="7">
    <location>
        <begin position="1"/>
        <end position="22"/>
    </location>
</feature>
<keyword evidence="6 7" id="KW-0720">Serine protease</keyword>
<reference evidence="8" key="1">
    <citation type="submission" date="2020-09" db="EMBL/GenBank/DDBJ databases">
        <title>Taishania pollutisoli gen. nov., sp. nov., Isolated from Tetrabromobisphenol A-Contaminated Soil.</title>
        <authorList>
            <person name="Chen Q."/>
        </authorList>
    </citation>
    <scope>NUCLEOTIDE SEQUENCE</scope>
    <source>
        <strain evidence="8">CZZ-1</strain>
    </source>
</reference>
<dbReference type="InterPro" id="IPR009003">
    <property type="entry name" value="Peptidase_S1_PA"/>
</dbReference>
<keyword evidence="2 7" id="KW-0031">Aminopeptidase</keyword>
<gene>
    <name evidence="8" type="ORF">H9Y05_13260</name>
</gene>
<evidence type="ECO:0000256" key="1">
    <source>
        <dbReference type="ARBA" id="ARBA00010491"/>
    </source>
</evidence>
<dbReference type="InterPro" id="IPR019500">
    <property type="entry name" value="Pep_S46"/>
</dbReference>
<dbReference type="EMBL" id="JACVEL010000010">
    <property type="protein sequence ID" value="MBC9813440.1"/>
    <property type="molecule type" value="Genomic_DNA"/>
</dbReference>
<evidence type="ECO:0000313" key="9">
    <source>
        <dbReference type="Proteomes" id="UP000652681"/>
    </source>
</evidence>
<evidence type="ECO:0000256" key="6">
    <source>
        <dbReference type="ARBA" id="ARBA00022825"/>
    </source>
</evidence>
<dbReference type="RefSeq" id="WP_216714557.1">
    <property type="nucleotide sequence ID" value="NZ_JACVEL010000010.1"/>
</dbReference>
<evidence type="ECO:0000256" key="3">
    <source>
        <dbReference type="ARBA" id="ARBA00022670"/>
    </source>
</evidence>
<keyword evidence="3 7" id="KW-0645">Protease</keyword>